<keyword evidence="4" id="KW-1185">Reference proteome</keyword>
<dbReference type="InterPro" id="IPR002201">
    <property type="entry name" value="Glyco_trans_9"/>
</dbReference>
<dbReference type="SUPFAM" id="SSF53756">
    <property type="entry name" value="UDP-Glycosyltransferase/glycogen phosphorylase"/>
    <property type="match status" value="1"/>
</dbReference>
<dbReference type="GO" id="GO:0008713">
    <property type="term" value="F:ADP-heptose-lipopolysaccharide heptosyltransferase activity"/>
    <property type="evidence" value="ECO:0007669"/>
    <property type="project" value="TreeGrafter"/>
</dbReference>
<reference evidence="3 4" key="1">
    <citation type="submission" date="2019-11" db="EMBL/GenBank/DDBJ databases">
        <authorList>
            <person name="Zhang X.Y."/>
        </authorList>
    </citation>
    <scope>NUCLEOTIDE SEQUENCE [LARGE SCALE GENOMIC DNA]</scope>
    <source>
        <strain evidence="3 4">C176</strain>
    </source>
</reference>
<dbReference type="AlphaFoldDB" id="A0A6N7QUG6"/>
<sequence>MPPNLVFCPFSNDLLRDWPISYYRALAERCLNDLQLVISILGAPAQRQLGNLLVRGLPADQIRNDCGRLKWHEVEKNLESATAVVGNNSGLAHLAGQIGTPTLVVFSGTVPYVEWMPRGPNVMVVAKDTVCAPCRSGFCPYDKRCLREITPDTVYKQLTDLLKYAS</sequence>
<dbReference type="RefSeq" id="WP_153720093.1">
    <property type="nucleotide sequence ID" value="NZ_WJPP01000005.1"/>
</dbReference>
<accession>A0A6N7QUG6</accession>
<name>A0A6N7QUG6_9GAMM</name>
<dbReference type="PANTHER" id="PTHR30160">
    <property type="entry name" value="TETRAACYLDISACCHARIDE 4'-KINASE-RELATED"/>
    <property type="match status" value="1"/>
</dbReference>
<evidence type="ECO:0000313" key="3">
    <source>
        <dbReference type="EMBL" id="MRH79049.1"/>
    </source>
</evidence>
<evidence type="ECO:0000256" key="1">
    <source>
        <dbReference type="ARBA" id="ARBA00022676"/>
    </source>
</evidence>
<keyword evidence="2" id="KW-0808">Transferase</keyword>
<comment type="caution">
    <text evidence="3">The sequence shown here is derived from an EMBL/GenBank/DDBJ whole genome shotgun (WGS) entry which is preliminary data.</text>
</comment>
<dbReference type="InterPro" id="IPR051199">
    <property type="entry name" value="LPS_LOS_Heptosyltrfase"/>
</dbReference>
<dbReference type="GO" id="GO:0005829">
    <property type="term" value="C:cytosol"/>
    <property type="evidence" value="ECO:0007669"/>
    <property type="project" value="TreeGrafter"/>
</dbReference>
<protein>
    <recommendedName>
        <fullName evidence="5">Glycosyltransferase family 9 protein</fullName>
    </recommendedName>
</protein>
<dbReference type="Gene3D" id="3.40.50.2000">
    <property type="entry name" value="Glycogen Phosphorylase B"/>
    <property type="match status" value="1"/>
</dbReference>
<dbReference type="EMBL" id="WJPP01000005">
    <property type="protein sequence ID" value="MRH79049.1"/>
    <property type="molecule type" value="Genomic_DNA"/>
</dbReference>
<dbReference type="CDD" id="cd03789">
    <property type="entry name" value="GT9_LPS_heptosyltransferase"/>
    <property type="match status" value="1"/>
</dbReference>
<evidence type="ECO:0000313" key="4">
    <source>
        <dbReference type="Proteomes" id="UP000433788"/>
    </source>
</evidence>
<proteinExistence type="predicted"/>
<dbReference type="GO" id="GO:0009244">
    <property type="term" value="P:lipopolysaccharide core region biosynthetic process"/>
    <property type="evidence" value="ECO:0007669"/>
    <property type="project" value="TreeGrafter"/>
</dbReference>
<evidence type="ECO:0008006" key="5">
    <source>
        <dbReference type="Google" id="ProtNLM"/>
    </source>
</evidence>
<evidence type="ECO:0000256" key="2">
    <source>
        <dbReference type="ARBA" id="ARBA00022679"/>
    </source>
</evidence>
<keyword evidence="1" id="KW-0328">Glycosyltransferase</keyword>
<organism evidence="3 4">
    <name type="scientific">Spiribacter salilacus</name>
    <dbReference type="NCBI Taxonomy" id="2664894"/>
    <lineage>
        <taxon>Bacteria</taxon>
        <taxon>Pseudomonadati</taxon>
        <taxon>Pseudomonadota</taxon>
        <taxon>Gammaproteobacteria</taxon>
        <taxon>Chromatiales</taxon>
        <taxon>Ectothiorhodospiraceae</taxon>
        <taxon>Spiribacter</taxon>
    </lineage>
</organism>
<dbReference type="Pfam" id="PF01075">
    <property type="entry name" value="Glyco_transf_9"/>
    <property type="match status" value="1"/>
</dbReference>
<dbReference type="Proteomes" id="UP000433788">
    <property type="component" value="Unassembled WGS sequence"/>
</dbReference>
<gene>
    <name evidence="3" type="ORF">GH984_10080</name>
</gene>